<organism evidence="1 2">
    <name type="scientific">Mucor saturninus</name>
    <dbReference type="NCBI Taxonomy" id="64648"/>
    <lineage>
        <taxon>Eukaryota</taxon>
        <taxon>Fungi</taxon>
        <taxon>Fungi incertae sedis</taxon>
        <taxon>Mucoromycota</taxon>
        <taxon>Mucoromycotina</taxon>
        <taxon>Mucoromycetes</taxon>
        <taxon>Mucorales</taxon>
        <taxon>Mucorineae</taxon>
        <taxon>Mucoraceae</taxon>
        <taxon>Mucor</taxon>
    </lineage>
</organism>
<accession>A0A8H7RH98</accession>
<proteinExistence type="predicted"/>
<name>A0A8H7RH98_9FUNG</name>
<dbReference type="Proteomes" id="UP000603453">
    <property type="component" value="Unassembled WGS sequence"/>
</dbReference>
<keyword evidence="2" id="KW-1185">Reference proteome</keyword>
<comment type="caution">
    <text evidence="1">The sequence shown here is derived from an EMBL/GenBank/DDBJ whole genome shotgun (WGS) entry which is preliminary data.</text>
</comment>
<sequence>MSSTKTSRAKSPNNIKGVSKEYLKAPVSCWTSPKKLVDAIDIDNIFQTTPPQALNHIRNSLETIGKSASVSNQLSRYAIKCHDYSLKPKFKETFERLYAAKRGRAQDSLLNKQSSALYFKAINSAADITDKALDIVKESTMEIMNAPGHSTISDSGQNNLKDMKASNIDNEESMSPARTINHSPNQPKLPITHIESTEKQYFIGISSAPLSSMPNFLRETLNHNHADQKALRSLNNFPNTLQIIKYMMEDDVDKNTFPQILWSFQTQAMTWSCIERGLFSTFAIIMTDFWGLYMRQNFNRDHERTFWVEYVVPIFKHFTIINKEIVFSWCESKVLSHSNSQMVPGVWNNTTEKLFADGIGRENGFEVIIMESSGPHSTEHIDHSMGDTQKLITMASNSLRDEILKYQDASFDTAKNLSVYSIQCIRDKITLIKTSLYNPSIWQIVELRSATILVTWDARVNMVAIFELLATLQASS</sequence>
<dbReference type="AlphaFoldDB" id="A0A8H7RH98"/>
<evidence type="ECO:0000313" key="2">
    <source>
        <dbReference type="Proteomes" id="UP000603453"/>
    </source>
</evidence>
<dbReference type="EMBL" id="JAEPRD010000011">
    <property type="protein sequence ID" value="KAG2210573.1"/>
    <property type="molecule type" value="Genomic_DNA"/>
</dbReference>
<dbReference type="OrthoDB" id="2260673at2759"/>
<evidence type="ECO:0000313" key="1">
    <source>
        <dbReference type="EMBL" id="KAG2210573.1"/>
    </source>
</evidence>
<protein>
    <submittedName>
        <fullName evidence="1">Uncharacterized protein</fullName>
    </submittedName>
</protein>
<gene>
    <name evidence="1" type="ORF">INT47_002515</name>
</gene>
<reference evidence="1" key="1">
    <citation type="submission" date="2020-12" db="EMBL/GenBank/DDBJ databases">
        <title>Metabolic potential, ecology and presence of endohyphal bacteria is reflected in genomic diversity of Mucoromycotina.</title>
        <authorList>
            <person name="Muszewska A."/>
            <person name="Okrasinska A."/>
            <person name="Steczkiewicz K."/>
            <person name="Drgas O."/>
            <person name="Orlowska M."/>
            <person name="Perlinska-Lenart U."/>
            <person name="Aleksandrzak-Piekarczyk T."/>
            <person name="Szatraj K."/>
            <person name="Zielenkiewicz U."/>
            <person name="Pilsyk S."/>
            <person name="Malc E."/>
            <person name="Mieczkowski P."/>
            <person name="Kruszewska J.S."/>
            <person name="Biernat P."/>
            <person name="Pawlowska J."/>
        </authorList>
    </citation>
    <scope>NUCLEOTIDE SEQUENCE</scope>
    <source>
        <strain evidence="1">WA0000017839</strain>
    </source>
</reference>